<dbReference type="InParanoid" id="L5JUA3"/>
<feature type="region of interest" description="Disordered" evidence="1">
    <location>
        <begin position="33"/>
        <end position="118"/>
    </location>
</feature>
<keyword evidence="3" id="KW-1185">Reference proteome</keyword>
<reference evidence="3" key="1">
    <citation type="journal article" date="2013" name="Science">
        <title>Comparative analysis of bat genomes provides insight into the evolution of flight and immunity.</title>
        <authorList>
            <person name="Zhang G."/>
            <person name="Cowled C."/>
            <person name="Shi Z."/>
            <person name="Huang Z."/>
            <person name="Bishop-Lilly K.A."/>
            <person name="Fang X."/>
            <person name="Wynne J.W."/>
            <person name="Xiong Z."/>
            <person name="Baker M.L."/>
            <person name="Zhao W."/>
            <person name="Tachedjian M."/>
            <person name="Zhu Y."/>
            <person name="Zhou P."/>
            <person name="Jiang X."/>
            <person name="Ng J."/>
            <person name="Yang L."/>
            <person name="Wu L."/>
            <person name="Xiao J."/>
            <person name="Feng Y."/>
            <person name="Chen Y."/>
            <person name="Sun X."/>
            <person name="Zhang Y."/>
            <person name="Marsh G.A."/>
            <person name="Crameri G."/>
            <person name="Broder C.C."/>
            <person name="Frey K.G."/>
            <person name="Wang L.F."/>
            <person name="Wang J."/>
        </authorList>
    </citation>
    <scope>NUCLEOTIDE SEQUENCE [LARGE SCALE GENOMIC DNA]</scope>
</reference>
<evidence type="ECO:0000313" key="2">
    <source>
        <dbReference type="EMBL" id="ELK02875.1"/>
    </source>
</evidence>
<proteinExistence type="predicted"/>
<organism evidence="2 3">
    <name type="scientific">Pteropus alecto</name>
    <name type="common">Black flying fox</name>
    <dbReference type="NCBI Taxonomy" id="9402"/>
    <lineage>
        <taxon>Eukaryota</taxon>
        <taxon>Metazoa</taxon>
        <taxon>Chordata</taxon>
        <taxon>Craniata</taxon>
        <taxon>Vertebrata</taxon>
        <taxon>Euteleostomi</taxon>
        <taxon>Mammalia</taxon>
        <taxon>Eutheria</taxon>
        <taxon>Laurasiatheria</taxon>
        <taxon>Chiroptera</taxon>
        <taxon>Yinpterochiroptera</taxon>
        <taxon>Pteropodoidea</taxon>
        <taxon>Pteropodidae</taxon>
        <taxon>Pteropodinae</taxon>
        <taxon>Pteropus</taxon>
    </lineage>
</organism>
<dbReference type="AlphaFoldDB" id="L5JUA3"/>
<gene>
    <name evidence="2" type="ORF">PAL_GLEAN10005526</name>
</gene>
<accession>L5JUA3</accession>
<evidence type="ECO:0000256" key="1">
    <source>
        <dbReference type="SAM" id="MobiDB-lite"/>
    </source>
</evidence>
<protein>
    <submittedName>
        <fullName evidence="2">Uncharacterized protein</fullName>
    </submittedName>
</protein>
<dbReference type="Proteomes" id="UP000010552">
    <property type="component" value="Unassembled WGS sequence"/>
</dbReference>
<sequence length="118" mass="12548">MGTWGLLLRSLELVSEGDKEPLENVTGSECLSSKQLCGSRRSPPDREPESLCGRNRDGRLSSGLTEKSEPANGRTGIAGPPKQRFPDSGASRCATPSLRSGSFQEAKQGCSWPQVSGV</sequence>
<feature type="compositionally biased region" description="Polar residues" evidence="1">
    <location>
        <begin position="97"/>
        <end position="118"/>
    </location>
</feature>
<evidence type="ECO:0000313" key="3">
    <source>
        <dbReference type="Proteomes" id="UP000010552"/>
    </source>
</evidence>
<name>L5JUA3_PTEAL</name>
<feature type="compositionally biased region" description="Basic and acidic residues" evidence="1">
    <location>
        <begin position="42"/>
        <end position="59"/>
    </location>
</feature>
<dbReference type="EMBL" id="KB031119">
    <property type="protein sequence ID" value="ELK02875.1"/>
    <property type="molecule type" value="Genomic_DNA"/>
</dbReference>